<evidence type="ECO:0000256" key="8">
    <source>
        <dbReference type="ARBA" id="ARBA00023134"/>
    </source>
</evidence>
<dbReference type="InterPro" id="IPR027417">
    <property type="entry name" value="P-loop_NTPase"/>
</dbReference>
<dbReference type="PROSITE" id="PS51419">
    <property type="entry name" value="RAB"/>
    <property type="match status" value="1"/>
</dbReference>
<accession>A0ABQ8S2F4</accession>
<evidence type="ECO:0000256" key="1">
    <source>
        <dbReference type="ARBA" id="ARBA00004370"/>
    </source>
</evidence>
<keyword evidence="11" id="KW-0449">Lipoprotein</keyword>
<dbReference type="InterPro" id="IPR050305">
    <property type="entry name" value="Small_GTPase_Rab"/>
</dbReference>
<dbReference type="Pfam" id="PF00071">
    <property type="entry name" value="Ras"/>
    <property type="match status" value="1"/>
</dbReference>
<dbReference type="InterPro" id="IPR005225">
    <property type="entry name" value="Small_GTP-bd"/>
</dbReference>
<evidence type="ECO:0000256" key="2">
    <source>
        <dbReference type="ARBA" id="ARBA00004603"/>
    </source>
</evidence>
<dbReference type="PANTHER" id="PTHR47980">
    <property type="entry name" value="LD44762P"/>
    <property type="match status" value="1"/>
</dbReference>
<dbReference type="SMART" id="SM00175">
    <property type="entry name" value="RAB"/>
    <property type="match status" value="1"/>
</dbReference>
<proteinExistence type="inferred from homology"/>
<evidence type="ECO:0000256" key="11">
    <source>
        <dbReference type="ARBA" id="ARBA00023288"/>
    </source>
</evidence>
<keyword evidence="4" id="KW-0488">Methylation</keyword>
<feature type="region of interest" description="Disordered" evidence="13">
    <location>
        <begin position="192"/>
        <end position="221"/>
    </location>
</feature>
<protein>
    <submittedName>
        <fullName evidence="14">Ras- protein Rab-27A</fullName>
    </submittedName>
</protein>
<dbReference type="EMBL" id="JAJSOF020000037">
    <property type="protein sequence ID" value="KAJ4428189.1"/>
    <property type="molecule type" value="Genomic_DNA"/>
</dbReference>
<keyword evidence="7" id="KW-0007">Acetylation</keyword>
<evidence type="ECO:0000256" key="12">
    <source>
        <dbReference type="ARBA" id="ARBA00023289"/>
    </source>
</evidence>
<comment type="subcellular location">
    <subcellularLocation>
        <location evidence="2">Late endosome</location>
    </subcellularLocation>
    <subcellularLocation>
        <location evidence="1">Membrane</location>
    </subcellularLocation>
</comment>
<evidence type="ECO:0000256" key="3">
    <source>
        <dbReference type="ARBA" id="ARBA00006270"/>
    </source>
</evidence>
<evidence type="ECO:0000313" key="14">
    <source>
        <dbReference type="EMBL" id="KAJ4428189.1"/>
    </source>
</evidence>
<evidence type="ECO:0000313" key="15">
    <source>
        <dbReference type="Proteomes" id="UP001148838"/>
    </source>
</evidence>
<evidence type="ECO:0000256" key="10">
    <source>
        <dbReference type="ARBA" id="ARBA00023157"/>
    </source>
</evidence>
<keyword evidence="8" id="KW-0342">GTP-binding</keyword>
<evidence type="ECO:0000256" key="5">
    <source>
        <dbReference type="ARBA" id="ARBA00022741"/>
    </source>
</evidence>
<sequence>MDPETGLVMDYDYLIKFLALGDSGVGKTSFLYQYTDGIFNSRFISTVGIDFREKRLVYRSQGRSQRVHLQLWDTAGQERYRSLTTAFYRDAMGFLLLFDLTNEQSFLEIRNWLDQLRTHAYCEDPDVVLCGNKCDLEDRRIISEQRVKEIAEKYGLPYMETSAATGHNVARAVDMLLDRVMKRMELAVDRAMLPGRRGRPKPGDEEADVTLNPPPSTCGSC</sequence>
<dbReference type="InterPro" id="IPR041837">
    <property type="entry name" value="Rab27a/b"/>
</dbReference>
<dbReference type="PROSITE" id="PS51420">
    <property type="entry name" value="RHO"/>
    <property type="match status" value="1"/>
</dbReference>
<dbReference type="SUPFAM" id="SSF52540">
    <property type="entry name" value="P-loop containing nucleoside triphosphate hydrolases"/>
    <property type="match status" value="1"/>
</dbReference>
<comment type="caution">
    <text evidence="14">The sequence shown here is derived from an EMBL/GenBank/DDBJ whole genome shotgun (WGS) entry which is preliminary data.</text>
</comment>
<keyword evidence="12" id="KW-0636">Prenylation</keyword>
<dbReference type="CDD" id="cd04127">
    <property type="entry name" value="Rab27A"/>
    <property type="match status" value="1"/>
</dbReference>
<comment type="similarity">
    <text evidence="3">Belongs to the small GTPase superfamily. Rab family.</text>
</comment>
<keyword evidence="5" id="KW-0547">Nucleotide-binding</keyword>
<dbReference type="PROSITE" id="PS51421">
    <property type="entry name" value="RAS"/>
    <property type="match status" value="1"/>
</dbReference>
<evidence type="ECO:0000256" key="6">
    <source>
        <dbReference type="ARBA" id="ARBA00022753"/>
    </source>
</evidence>
<keyword evidence="9" id="KW-0472">Membrane</keyword>
<name>A0ABQ8S2F4_PERAM</name>
<keyword evidence="6" id="KW-0967">Endosome</keyword>
<dbReference type="Gene3D" id="3.40.50.300">
    <property type="entry name" value="P-loop containing nucleotide triphosphate hydrolases"/>
    <property type="match status" value="1"/>
</dbReference>
<dbReference type="PRINTS" id="PR00449">
    <property type="entry name" value="RASTRNSFRMNG"/>
</dbReference>
<dbReference type="SMART" id="SM00173">
    <property type="entry name" value="RAS"/>
    <property type="match status" value="1"/>
</dbReference>
<evidence type="ECO:0000256" key="13">
    <source>
        <dbReference type="SAM" id="MobiDB-lite"/>
    </source>
</evidence>
<dbReference type="SMART" id="SM00174">
    <property type="entry name" value="RHO"/>
    <property type="match status" value="1"/>
</dbReference>
<evidence type="ECO:0000256" key="9">
    <source>
        <dbReference type="ARBA" id="ARBA00023136"/>
    </source>
</evidence>
<reference evidence="14 15" key="1">
    <citation type="journal article" date="2022" name="Allergy">
        <title>Genome assembly and annotation of Periplaneta americana reveal a comprehensive cockroach allergen profile.</title>
        <authorList>
            <person name="Wang L."/>
            <person name="Xiong Q."/>
            <person name="Saelim N."/>
            <person name="Wang L."/>
            <person name="Nong W."/>
            <person name="Wan A.T."/>
            <person name="Shi M."/>
            <person name="Liu X."/>
            <person name="Cao Q."/>
            <person name="Hui J.H.L."/>
            <person name="Sookrung N."/>
            <person name="Leung T.F."/>
            <person name="Tungtrongchitr A."/>
            <person name="Tsui S.K.W."/>
        </authorList>
    </citation>
    <scope>NUCLEOTIDE SEQUENCE [LARGE SCALE GENOMIC DNA]</scope>
    <source>
        <strain evidence="14">PWHHKU_190912</strain>
    </source>
</reference>
<dbReference type="InterPro" id="IPR001806">
    <property type="entry name" value="Small_GTPase"/>
</dbReference>
<evidence type="ECO:0000256" key="7">
    <source>
        <dbReference type="ARBA" id="ARBA00022990"/>
    </source>
</evidence>
<keyword evidence="10" id="KW-1015">Disulfide bond</keyword>
<gene>
    <name evidence="14" type="primary">RAB27A</name>
    <name evidence="14" type="ORF">ANN_24204</name>
</gene>
<feature type="compositionally biased region" description="Pro residues" evidence="13">
    <location>
        <begin position="212"/>
        <end position="221"/>
    </location>
</feature>
<organism evidence="14 15">
    <name type="scientific">Periplaneta americana</name>
    <name type="common">American cockroach</name>
    <name type="synonym">Blatta americana</name>
    <dbReference type="NCBI Taxonomy" id="6978"/>
    <lineage>
        <taxon>Eukaryota</taxon>
        <taxon>Metazoa</taxon>
        <taxon>Ecdysozoa</taxon>
        <taxon>Arthropoda</taxon>
        <taxon>Hexapoda</taxon>
        <taxon>Insecta</taxon>
        <taxon>Pterygota</taxon>
        <taxon>Neoptera</taxon>
        <taxon>Polyneoptera</taxon>
        <taxon>Dictyoptera</taxon>
        <taxon>Blattodea</taxon>
        <taxon>Blattoidea</taxon>
        <taxon>Blattidae</taxon>
        <taxon>Blattinae</taxon>
        <taxon>Periplaneta</taxon>
    </lineage>
</organism>
<keyword evidence="15" id="KW-1185">Reference proteome</keyword>
<dbReference type="NCBIfam" id="TIGR00231">
    <property type="entry name" value="small_GTP"/>
    <property type="match status" value="1"/>
</dbReference>
<dbReference type="SMART" id="SM00176">
    <property type="entry name" value="RAN"/>
    <property type="match status" value="1"/>
</dbReference>
<dbReference type="Proteomes" id="UP001148838">
    <property type="component" value="Unassembled WGS sequence"/>
</dbReference>
<evidence type="ECO:0000256" key="4">
    <source>
        <dbReference type="ARBA" id="ARBA00022481"/>
    </source>
</evidence>